<keyword evidence="1" id="KW-1185">Reference proteome</keyword>
<evidence type="ECO:0000313" key="2">
    <source>
        <dbReference type="WBParaSite" id="TMUE_2000006324.1"/>
    </source>
</evidence>
<evidence type="ECO:0000313" key="1">
    <source>
        <dbReference type="Proteomes" id="UP000046395"/>
    </source>
</evidence>
<dbReference type="Proteomes" id="UP000046395">
    <property type="component" value="Unassembled WGS sequence"/>
</dbReference>
<proteinExistence type="predicted"/>
<accession>A0A5S6QGK3</accession>
<dbReference type="WBParaSite" id="TMUE_2000006324.1">
    <property type="protein sequence ID" value="TMUE_2000006324.1"/>
    <property type="gene ID" value="WBGene00287971"/>
</dbReference>
<reference evidence="2" key="1">
    <citation type="submission" date="2019-12" db="UniProtKB">
        <authorList>
            <consortium name="WormBaseParasite"/>
        </authorList>
    </citation>
    <scope>IDENTIFICATION</scope>
</reference>
<sequence length="153" mass="16869">MRGAAEAISLAKAVRRCQATACRFCCGALHRREINFELIINEVSGYDKEQHTLREQAAQRSSGKIARALEWRISDTGSFGCLLASGHSRLNCGVNHQIRHASDGLLGEGPFRQAALIRSILPIFVANSLETLYTLWAIVKTQQEEVALVVSTF</sequence>
<dbReference type="AlphaFoldDB" id="A0A5S6QGK3"/>
<protein>
    <submittedName>
        <fullName evidence="2">Uncharacterized protein</fullName>
    </submittedName>
</protein>
<organism evidence="1 2">
    <name type="scientific">Trichuris muris</name>
    <name type="common">Mouse whipworm</name>
    <dbReference type="NCBI Taxonomy" id="70415"/>
    <lineage>
        <taxon>Eukaryota</taxon>
        <taxon>Metazoa</taxon>
        <taxon>Ecdysozoa</taxon>
        <taxon>Nematoda</taxon>
        <taxon>Enoplea</taxon>
        <taxon>Dorylaimia</taxon>
        <taxon>Trichinellida</taxon>
        <taxon>Trichuridae</taxon>
        <taxon>Trichuris</taxon>
    </lineage>
</organism>
<name>A0A5S6QGK3_TRIMR</name>